<dbReference type="PANTHER" id="PTHR48475">
    <property type="entry name" value="RIBONUCLEASE H"/>
    <property type="match status" value="1"/>
</dbReference>
<keyword evidence="3" id="KW-1185">Reference proteome</keyword>
<name>A0A392RTF9_9FABA</name>
<dbReference type="PANTHER" id="PTHR48475:SF2">
    <property type="entry name" value="RIBONUCLEASE H"/>
    <property type="match status" value="1"/>
</dbReference>
<sequence>MKLNEMITALNRFIYRSAQHALPFYKLLRKEVSFEKTNECEDAFNQLKKVLSQPPVLSRPMEGETLYIYLTVLTEAVSAVLVKEIGTNQSPIYFISKALFGPELRYQKIEKIALALMTAA</sequence>
<dbReference type="InterPro" id="IPR043128">
    <property type="entry name" value="Rev_trsase/Diguanyl_cyclase"/>
</dbReference>
<dbReference type="EMBL" id="LXQA010272985">
    <property type="protein sequence ID" value="MCI39883.1"/>
    <property type="molecule type" value="Genomic_DNA"/>
</dbReference>
<dbReference type="SUPFAM" id="SSF56672">
    <property type="entry name" value="DNA/RNA polymerases"/>
    <property type="match status" value="1"/>
</dbReference>
<organism evidence="2 3">
    <name type="scientific">Trifolium medium</name>
    <dbReference type="NCBI Taxonomy" id="97028"/>
    <lineage>
        <taxon>Eukaryota</taxon>
        <taxon>Viridiplantae</taxon>
        <taxon>Streptophyta</taxon>
        <taxon>Embryophyta</taxon>
        <taxon>Tracheophyta</taxon>
        <taxon>Spermatophyta</taxon>
        <taxon>Magnoliopsida</taxon>
        <taxon>eudicotyledons</taxon>
        <taxon>Gunneridae</taxon>
        <taxon>Pentapetalae</taxon>
        <taxon>rosids</taxon>
        <taxon>fabids</taxon>
        <taxon>Fabales</taxon>
        <taxon>Fabaceae</taxon>
        <taxon>Papilionoideae</taxon>
        <taxon>50 kb inversion clade</taxon>
        <taxon>NPAAA clade</taxon>
        <taxon>Hologalegina</taxon>
        <taxon>IRL clade</taxon>
        <taxon>Trifolieae</taxon>
        <taxon>Trifolium</taxon>
    </lineage>
</organism>
<dbReference type="Pfam" id="PF17919">
    <property type="entry name" value="RT_RNaseH_2"/>
    <property type="match status" value="1"/>
</dbReference>
<dbReference type="InterPro" id="IPR041577">
    <property type="entry name" value="RT_RNaseH_2"/>
</dbReference>
<dbReference type="Proteomes" id="UP000265520">
    <property type="component" value="Unassembled WGS sequence"/>
</dbReference>
<evidence type="ECO:0000313" key="2">
    <source>
        <dbReference type="EMBL" id="MCI39883.1"/>
    </source>
</evidence>
<feature type="domain" description="Reverse transcriptase/retrotransposon-derived protein RNase H-like" evidence="1">
    <location>
        <begin position="37"/>
        <end position="119"/>
    </location>
</feature>
<accession>A0A392RTF9</accession>
<dbReference type="Gene3D" id="3.30.70.270">
    <property type="match status" value="1"/>
</dbReference>
<evidence type="ECO:0000313" key="3">
    <source>
        <dbReference type="Proteomes" id="UP000265520"/>
    </source>
</evidence>
<dbReference type="InterPro" id="IPR043502">
    <property type="entry name" value="DNA/RNA_pol_sf"/>
</dbReference>
<dbReference type="AlphaFoldDB" id="A0A392RTF9"/>
<protein>
    <recommendedName>
        <fullName evidence="1">Reverse transcriptase/retrotransposon-derived protein RNase H-like domain-containing protein</fullName>
    </recommendedName>
</protein>
<proteinExistence type="predicted"/>
<reference evidence="2 3" key="1">
    <citation type="journal article" date="2018" name="Front. Plant Sci.">
        <title>Red Clover (Trifolium pratense) and Zigzag Clover (T. medium) - A Picture of Genomic Similarities and Differences.</title>
        <authorList>
            <person name="Dluhosova J."/>
            <person name="Istvanek J."/>
            <person name="Nedelnik J."/>
            <person name="Repkova J."/>
        </authorList>
    </citation>
    <scope>NUCLEOTIDE SEQUENCE [LARGE SCALE GENOMIC DNA]</scope>
    <source>
        <strain evidence="3">cv. 10/8</strain>
        <tissue evidence="2">Leaf</tissue>
    </source>
</reference>
<comment type="caution">
    <text evidence="2">The sequence shown here is derived from an EMBL/GenBank/DDBJ whole genome shotgun (WGS) entry which is preliminary data.</text>
</comment>
<evidence type="ECO:0000259" key="1">
    <source>
        <dbReference type="Pfam" id="PF17919"/>
    </source>
</evidence>
<feature type="non-terminal residue" evidence="2">
    <location>
        <position position="120"/>
    </location>
</feature>